<reference evidence="2 3" key="1">
    <citation type="submission" date="2024-01" db="EMBL/GenBank/DDBJ databases">
        <authorList>
            <person name="Botero Cardona J."/>
        </authorList>
    </citation>
    <scope>NUCLEOTIDE SEQUENCE [LARGE SCALE GENOMIC DNA]</scope>
    <source>
        <strain evidence="2 3">LMG 33000</strain>
    </source>
</reference>
<feature type="transmembrane region" description="Helical" evidence="1">
    <location>
        <begin position="12"/>
        <end position="29"/>
    </location>
</feature>
<organism evidence="2 3">
    <name type="scientific">Eupransor demetentiae</name>
    <dbReference type="NCBI Taxonomy" id="3109584"/>
    <lineage>
        <taxon>Bacteria</taxon>
        <taxon>Bacillati</taxon>
        <taxon>Bacillota</taxon>
        <taxon>Bacilli</taxon>
        <taxon>Lactobacillales</taxon>
        <taxon>Lactobacillaceae</taxon>
        <taxon>Eupransor</taxon>
    </lineage>
</organism>
<protein>
    <submittedName>
        <fullName evidence="2">Uncharacterized protein</fullName>
    </submittedName>
</protein>
<proteinExistence type="predicted"/>
<evidence type="ECO:0000313" key="3">
    <source>
        <dbReference type="Proteomes" id="UP001314241"/>
    </source>
</evidence>
<accession>A0ABP0EQ58</accession>
<comment type="caution">
    <text evidence="2">The sequence shown here is derived from an EMBL/GenBank/DDBJ whole genome shotgun (WGS) entry which is preliminary data.</text>
</comment>
<name>A0ABP0EQ58_9LACO</name>
<keyword evidence="3" id="KW-1185">Reference proteome</keyword>
<feature type="transmembrane region" description="Helical" evidence="1">
    <location>
        <begin position="73"/>
        <end position="95"/>
    </location>
</feature>
<feature type="transmembrane region" description="Helical" evidence="1">
    <location>
        <begin position="107"/>
        <end position="128"/>
    </location>
</feature>
<keyword evidence="1" id="KW-1133">Transmembrane helix</keyword>
<keyword evidence="1" id="KW-0472">Membrane</keyword>
<evidence type="ECO:0000313" key="2">
    <source>
        <dbReference type="EMBL" id="CAK8054399.1"/>
    </source>
</evidence>
<dbReference type="EMBL" id="CAWVOH010000002">
    <property type="protein sequence ID" value="CAK8054399.1"/>
    <property type="molecule type" value="Genomic_DNA"/>
</dbReference>
<gene>
    <name evidence="2" type="ORF">R54876_GBNLAHCA_00967</name>
</gene>
<keyword evidence="1" id="KW-0812">Transmembrane</keyword>
<dbReference type="RefSeq" id="WP_349641951.1">
    <property type="nucleotide sequence ID" value="NZ_CAWVOH010000002.1"/>
</dbReference>
<evidence type="ECO:0000256" key="1">
    <source>
        <dbReference type="SAM" id="Phobius"/>
    </source>
</evidence>
<sequence>MSKPNSKLQLIWIYAELIAMLIFFVAYLLAGHKIWLILACLVAVESAVRWTVPQLIAYYKGYDGKNRAIKLKRSIVSLLIAFVILTSMALASYFFGHNILFFEGLAGALGTFAILTTILAVVSAILYFRRK</sequence>
<dbReference type="Proteomes" id="UP001314241">
    <property type="component" value="Unassembled WGS sequence"/>
</dbReference>